<dbReference type="SMART" id="SM01359">
    <property type="entry name" value="A2M_N_2"/>
    <property type="match status" value="1"/>
</dbReference>
<dbReference type="Gene3D" id="2.60.40.690">
    <property type="entry name" value="Alpha-macroglobulin, receptor-binding domain"/>
    <property type="match status" value="1"/>
</dbReference>
<dbReference type="Pfam" id="PF00207">
    <property type="entry name" value="A2M"/>
    <property type="match status" value="2"/>
</dbReference>
<dbReference type="InterPro" id="IPR009048">
    <property type="entry name" value="A-macroglobulin_rcpt-bd"/>
</dbReference>
<dbReference type="SUPFAM" id="SSF48239">
    <property type="entry name" value="Terpenoid cyclases/Protein prenyltransferases"/>
    <property type="match status" value="1"/>
</dbReference>
<comment type="caution">
    <text evidence="2">Lacks conserved residue(s) required for the propagation of feature annotation.</text>
</comment>
<evidence type="ECO:0000259" key="4">
    <source>
        <dbReference type="SMART" id="SM01359"/>
    </source>
</evidence>
<organism evidence="7 8">
    <name type="scientific">Schistosoma bovis</name>
    <name type="common">Blood fluke</name>
    <dbReference type="NCBI Taxonomy" id="6184"/>
    <lineage>
        <taxon>Eukaryota</taxon>
        <taxon>Metazoa</taxon>
        <taxon>Spiralia</taxon>
        <taxon>Lophotrochozoa</taxon>
        <taxon>Platyhelminthes</taxon>
        <taxon>Trematoda</taxon>
        <taxon>Digenea</taxon>
        <taxon>Strigeidida</taxon>
        <taxon>Schistosomatoidea</taxon>
        <taxon>Schistosomatidae</taxon>
        <taxon>Schistosoma</taxon>
    </lineage>
</organism>
<proteinExistence type="predicted"/>
<feature type="chain" id="PRO_5019561617" description="CD109 antigen" evidence="3">
    <location>
        <begin position="19"/>
        <end position="1569"/>
    </location>
</feature>
<evidence type="ECO:0000259" key="5">
    <source>
        <dbReference type="SMART" id="SM01360"/>
    </source>
</evidence>
<dbReference type="STRING" id="6184.A0A430QJ89"/>
<dbReference type="Pfam" id="PF07703">
    <property type="entry name" value="A2M_BRD"/>
    <property type="match status" value="1"/>
</dbReference>
<feature type="domain" description="Alpha-2-macroglobulin" evidence="5">
    <location>
        <begin position="688"/>
        <end position="779"/>
    </location>
</feature>
<dbReference type="InterPro" id="IPR013783">
    <property type="entry name" value="Ig-like_fold"/>
</dbReference>
<evidence type="ECO:0000256" key="3">
    <source>
        <dbReference type="SAM" id="SignalP"/>
    </source>
</evidence>
<dbReference type="SUPFAM" id="SSF49410">
    <property type="entry name" value="Alpha-macroglobulin receptor domain"/>
    <property type="match status" value="1"/>
</dbReference>
<dbReference type="GO" id="GO:0004866">
    <property type="term" value="F:endopeptidase inhibitor activity"/>
    <property type="evidence" value="ECO:0007669"/>
    <property type="project" value="InterPro"/>
</dbReference>
<reference evidence="7 8" key="1">
    <citation type="journal article" date="2019" name="PLoS Pathog.">
        <title>Genome sequence of the bovine parasite Schistosoma bovis Tanzania.</title>
        <authorList>
            <person name="Oey H."/>
            <person name="Zakrzewski M."/>
            <person name="Gobert G."/>
            <person name="Gravermann K."/>
            <person name="Stoye J."/>
            <person name="Jones M."/>
            <person name="Mcmanus D."/>
            <person name="Krause L."/>
        </authorList>
    </citation>
    <scope>NUCLEOTIDE SEQUENCE [LARGE SCALE GENOMIC DNA]</scope>
    <source>
        <strain evidence="7 8">TAN1997</strain>
    </source>
</reference>
<feature type="disulfide bond" evidence="2">
    <location>
        <begin position="645"/>
        <end position="660"/>
    </location>
</feature>
<comment type="caution">
    <text evidence="7">The sequence shown here is derived from an EMBL/GenBank/DDBJ whole genome shotgun (WGS) entry which is preliminary data.</text>
</comment>
<sequence>MCSYLLLCITITISFVNAQKQEGYKLDPLTSYVILAPNRIRANELVQISVSIFELLYEQLTIRLAIKVNSTEIISSREVFKSPGTRIMQLKVPNYARTGTYWLHVEGSIVSNTSILFSNLTKLTFSEQSESIFIHVSKPIYHQSQIVRFRVIPMLPDLTPAYGSLVSIDVLDASGNLFKRWLNPMTNIGGIIELDFPLSDQVHEGVWLIRANHERFSAEKTFQVKEYWRPLWDVNVTLPLRITDNQLGLYGLISANYTSGKAVKGNATVLIQLRKSGADRWTNPPRAELRRYLLALDGIGDFLLPMSEIRQAISSSTTDSSLANTEIWVNVTYFNWWEKTHRTGWAFTKVYSSNPLIKFLGGMVRPFKPNMYFTVYARYIDETDRILSNDQQRLFAVNSYSGAYLQLSTSTFSPKVNEYMVIHVQTNYPTDKIHYVVVSNGNILATDQLRMPNAVTSRTFSIAVSRYMFPISHIVAYFIKDNSEIVSDSLTFYANYTHLNNVQMQVNRGKDLNQDTLEIRGYAKPGSYIAFSVMHADLYAIGGASFLREYDIVDELMTYEQHSQAPLVHTWYEDFKDIKRIYLPTSSNGADTNSTMNSSGLIIFTDANFTKANFYHTCNETENPARALPCYSLTGRDCYSRSERCDGINQCATWIDEMDCPENETKNPQPLRLINTFDILNRQWNDGAWLWHSTFVKADGQIQFRVDLPKMNADWVAGAFSVDSELGLALMQQPYLFSGTRRFYMTVELPEEAVWGEQIGVRACLFNNWNYWIEVIKNTCNETENPARALPCYSLTGRDCYSRSERCDGINQCATWIDEMDCPENETKNPQPLRLINTFDILNRQWNDGAWLWHSTFVKADGQIQFRVDLPKMNADWVAGAFSVDSELGLALMQQPYLFSGTRRFYMTVELPEEAVWGEQIGVRACLFNNWNYWIEALVEVKPSPDLRIIQVGLEGRVSAYAPEVSINKAVQSLAYLEAGTSRYIYMPVSPKLPGNTSFTICAYSFIGSNCETHTIYVRMNGVTNYYHTASFLDLTSSSTLFVNNFKIIVPQKFTIPERRLHRFVPGSQKAILSVVDDNTFVSIINYLKQTQQFSSYDNDITNQTIVDIRLSGSWNISNVIDRRFSPIINKTKWPDLIDQECHRRIPSTAMVIIALRSTERTLPSGVGADKAERIVSEAVKFLSRHILNVDDLFSQMIGTYALKVAVDATSQHKISQIPPPKWELDQAGRRIENPRLEMPNDGYGVLCSSIYFLLKHELGEWSFRSSEALDMVHWLASERNHVAGFASTFDSLFAMHALRKFALADTNRALYRMAIDEKISSMSTWTNRIYIDTHNYSTVTHTTFPSDNVWGDITMKLEGTGRVLLQLDAEVNVEYKEMQKMPKNPLDTEQVYRSFEIECTPGFLSRNNSIMIMTACGRWVGTTGIEPLPQSGMAVFEIGLPTGFIVLNDDLRRYVNSLMVPNLRYARANSRYVHFFFDTITPDKTCVQFTAERYYPVANITQQHRCSAYEYYEPGRYNNSLYNVVSLYTNNICNVCGSFACPYCPDYNLSKKRIKLSMSMICLMFLIR</sequence>
<name>A0A430QJ89_SCHBO</name>
<feature type="domain" description="Alpha-2-macroglobulin bait region" evidence="4">
    <location>
        <begin position="405"/>
        <end position="541"/>
    </location>
</feature>
<dbReference type="Gene3D" id="2.20.130.20">
    <property type="match status" value="2"/>
</dbReference>
<gene>
    <name evidence="7" type="ORF">DC041_0012170</name>
</gene>
<keyword evidence="8" id="KW-1185">Reference proteome</keyword>
<feature type="domain" description="Alpha-2-macroglobulin" evidence="5">
    <location>
        <begin position="850"/>
        <end position="941"/>
    </location>
</feature>
<keyword evidence="1 2" id="KW-1015">Disulfide bond</keyword>
<dbReference type="PANTHER" id="PTHR11412:SF146">
    <property type="entry name" value="CD109 ANTIGEN"/>
    <property type="match status" value="1"/>
</dbReference>
<dbReference type="EMBL" id="QMKO01001649">
    <property type="protein sequence ID" value="RTG87726.1"/>
    <property type="molecule type" value="Genomic_DNA"/>
</dbReference>
<dbReference type="SMART" id="SM00192">
    <property type="entry name" value="LDLa"/>
    <property type="match status" value="2"/>
</dbReference>
<feature type="domain" description="Alpha-macroglobulin receptor-binding" evidence="6">
    <location>
        <begin position="1432"/>
        <end position="1523"/>
    </location>
</feature>
<dbReference type="Pfam" id="PF07678">
    <property type="entry name" value="TED_complement"/>
    <property type="match status" value="1"/>
</dbReference>
<protein>
    <recommendedName>
        <fullName evidence="9">CD109 antigen</fullName>
    </recommendedName>
</protein>
<dbReference type="Gene3D" id="1.50.10.20">
    <property type="match status" value="1"/>
</dbReference>
<keyword evidence="3" id="KW-0732">Signal</keyword>
<evidence type="ECO:0008006" key="9">
    <source>
        <dbReference type="Google" id="ProtNLM"/>
    </source>
</evidence>
<feature type="disulfide bond" evidence="2">
    <location>
        <begin position="807"/>
        <end position="822"/>
    </location>
</feature>
<dbReference type="InterPro" id="IPR011625">
    <property type="entry name" value="A2M_N_BRD"/>
</dbReference>
<accession>A0A430QJ89</accession>
<dbReference type="InterPro" id="IPR008930">
    <property type="entry name" value="Terpenoid_cyclase/PrenylTrfase"/>
</dbReference>
<dbReference type="PANTHER" id="PTHR11412">
    <property type="entry name" value="MACROGLOBULIN / COMPLEMENT"/>
    <property type="match status" value="1"/>
</dbReference>
<dbReference type="SMART" id="SM01360">
    <property type="entry name" value="A2M"/>
    <property type="match status" value="2"/>
</dbReference>
<evidence type="ECO:0000256" key="1">
    <source>
        <dbReference type="ARBA" id="ARBA00023157"/>
    </source>
</evidence>
<dbReference type="Gene3D" id="2.60.40.2950">
    <property type="match status" value="1"/>
</dbReference>
<dbReference type="GO" id="GO:0005615">
    <property type="term" value="C:extracellular space"/>
    <property type="evidence" value="ECO:0007669"/>
    <property type="project" value="InterPro"/>
</dbReference>
<dbReference type="InterPro" id="IPR050473">
    <property type="entry name" value="A2M/Complement_sys"/>
</dbReference>
<dbReference type="InterPro" id="IPR011626">
    <property type="entry name" value="Alpha-macroglobulin_TED"/>
</dbReference>
<evidence type="ECO:0000313" key="7">
    <source>
        <dbReference type="EMBL" id="RTG87726.1"/>
    </source>
</evidence>
<dbReference type="InterPro" id="IPR001599">
    <property type="entry name" value="Macroglobln_a2"/>
</dbReference>
<evidence type="ECO:0000256" key="2">
    <source>
        <dbReference type="PROSITE-ProRule" id="PRU00124"/>
    </source>
</evidence>
<dbReference type="Gene3D" id="2.60.40.1930">
    <property type="match status" value="2"/>
</dbReference>
<dbReference type="Proteomes" id="UP000290809">
    <property type="component" value="Unassembled WGS sequence"/>
</dbReference>
<dbReference type="InterPro" id="IPR002172">
    <property type="entry name" value="LDrepeatLR_classA_rpt"/>
</dbReference>
<dbReference type="InterPro" id="IPR036595">
    <property type="entry name" value="A-macroglobulin_rcpt-bd_sf"/>
</dbReference>
<evidence type="ECO:0000313" key="8">
    <source>
        <dbReference type="Proteomes" id="UP000290809"/>
    </source>
</evidence>
<feature type="signal peptide" evidence="3">
    <location>
        <begin position="1"/>
        <end position="18"/>
    </location>
</feature>
<dbReference type="Gene3D" id="2.60.40.10">
    <property type="entry name" value="Immunoglobulins"/>
    <property type="match status" value="1"/>
</dbReference>
<dbReference type="SMART" id="SM01361">
    <property type="entry name" value="A2M_recep"/>
    <property type="match status" value="1"/>
</dbReference>
<dbReference type="Pfam" id="PF07677">
    <property type="entry name" value="A2M_recep"/>
    <property type="match status" value="1"/>
</dbReference>
<dbReference type="Gene3D" id="2.60.40.1940">
    <property type="match status" value="1"/>
</dbReference>
<evidence type="ECO:0000259" key="6">
    <source>
        <dbReference type="SMART" id="SM01361"/>
    </source>
</evidence>
<dbReference type="PROSITE" id="PS50068">
    <property type="entry name" value="LDLRA_2"/>
    <property type="match status" value="2"/>
</dbReference>